<keyword evidence="4" id="KW-1185">Reference proteome</keyword>
<comment type="caution">
    <text evidence="3">The sequence shown here is derived from an EMBL/GenBank/DDBJ whole genome shotgun (WGS) entry which is preliminary data.</text>
</comment>
<feature type="region of interest" description="Disordered" evidence="1">
    <location>
        <begin position="374"/>
        <end position="402"/>
    </location>
</feature>
<sequence length="751" mass="83751">MFHSAVVLNNDNSSIHIDAVVDPLSSSGQKLSSLLRVLAKYVHPSMRIVLNPMSSLVDLPLKNYYRYVIPSVEDFSSTDYTVIGPKAFFANMPLSKTLTMNLDVPEPWLVEPVIAVHDLDNILLENLGDTRTLQAVFELEALVLTGHCAERDHDPTRGLQLILGTKTTPHLVDTIVMANLGYWQMKVSPGVWYLQLAPGRSSELYLFVDGGDNENQEKSLSKRITINDLRGKVVHLEVVKKKGKEQEKLLISSDDHGRSKEKQGRNGWNSNILKWASGFIGGSEKSKTGHDSLVDHGKGGRRGKTINIFSIASGHLPVTRSYAKAHNILVSETSVMSDTEKLSTRLSEFMEQMSTRQRALEEQMAELSHSIKTGKGYSEKNIEGDESSAGKKGTPTSQQGGFMVPRYSKMEFPTYNGVGDPLGWLKRCEKFFGNQRTNEDDKVGLAAFHFLGEAQLWFDQVEEEEADLDWGRFKEYCHVRFVPPMSNNPLGELANLKQTEIVKEYQSQFQSLLARISDLKPRQEVDLFTAGLVEELRIDIEMQQPGNLGVAMNMARTLERKQKASSKLPSRTNLNWPTSPNIGNNPTIPTTKSFNAKGGGQLLKPVGNSSKVSSSAPFIKRLTRTEMTERRAKGLCYNCDESYSLGHKCKRLFWIEVPDYEGEQDNDEVDNLEVSLHAISGTRNSSTMQLIAKVSGMTLLVLVDSGSTHNFLREGLTPKLGLKVWEKPDLQVCVANGEQVPMQISTILCCR</sequence>
<dbReference type="Proteomes" id="UP001472677">
    <property type="component" value="Unassembled WGS sequence"/>
</dbReference>
<accession>A0ABR2EKT9</accession>
<dbReference type="PANTHER" id="PTHR11226">
    <property type="entry name" value="UDP-GLUCOSE GLYCOPROTEIN:GLUCOSYLTRANSFERASE"/>
    <property type="match status" value="1"/>
</dbReference>
<feature type="region of interest" description="Disordered" evidence="1">
    <location>
        <begin position="563"/>
        <end position="587"/>
    </location>
</feature>
<feature type="region of interest" description="Disordered" evidence="1">
    <location>
        <begin position="247"/>
        <end position="266"/>
    </location>
</feature>
<feature type="compositionally biased region" description="Basic and acidic residues" evidence="1">
    <location>
        <begin position="247"/>
        <end position="264"/>
    </location>
</feature>
<reference evidence="3 4" key="1">
    <citation type="journal article" date="2024" name="G3 (Bethesda)">
        <title>Genome assembly of Hibiscus sabdariffa L. provides insights into metabolisms of medicinal natural products.</title>
        <authorList>
            <person name="Kim T."/>
        </authorList>
    </citation>
    <scope>NUCLEOTIDE SEQUENCE [LARGE SCALE GENOMIC DNA]</scope>
    <source>
        <strain evidence="3">TK-2024</strain>
        <tissue evidence="3">Old leaves</tissue>
    </source>
</reference>
<evidence type="ECO:0000313" key="3">
    <source>
        <dbReference type="EMBL" id="KAK8561286.1"/>
    </source>
</evidence>
<name>A0ABR2EKT9_9ROSI</name>
<dbReference type="CDD" id="cd00303">
    <property type="entry name" value="retropepsin_like"/>
    <property type="match status" value="1"/>
</dbReference>
<protein>
    <recommendedName>
        <fullName evidence="2">Ty3 transposon capsid-like protein domain-containing protein</fullName>
    </recommendedName>
</protein>
<evidence type="ECO:0000313" key="4">
    <source>
        <dbReference type="Proteomes" id="UP001472677"/>
    </source>
</evidence>
<dbReference type="InterPro" id="IPR045358">
    <property type="entry name" value="Ty3_capsid"/>
</dbReference>
<dbReference type="PANTHER" id="PTHR11226:SF0">
    <property type="entry name" value="UDP-GLUCOSE:GLYCOPROTEIN GLUCOSYLTRANSFERASE"/>
    <property type="match status" value="1"/>
</dbReference>
<dbReference type="Pfam" id="PF06427">
    <property type="entry name" value="UDP-g_GGTase"/>
    <property type="match status" value="1"/>
</dbReference>
<dbReference type="InterPro" id="IPR009448">
    <property type="entry name" value="UDP-g_GGtrans"/>
</dbReference>
<dbReference type="Pfam" id="PF19259">
    <property type="entry name" value="Ty3_capsid"/>
    <property type="match status" value="1"/>
</dbReference>
<evidence type="ECO:0000256" key="1">
    <source>
        <dbReference type="SAM" id="MobiDB-lite"/>
    </source>
</evidence>
<feature type="compositionally biased region" description="Polar residues" evidence="1">
    <location>
        <begin position="565"/>
        <end position="587"/>
    </location>
</feature>
<dbReference type="EMBL" id="JBBPBM010000013">
    <property type="protein sequence ID" value="KAK8561286.1"/>
    <property type="molecule type" value="Genomic_DNA"/>
</dbReference>
<evidence type="ECO:0000259" key="2">
    <source>
        <dbReference type="Pfam" id="PF19259"/>
    </source>
</evidence>
<gene>
    <name evidence="3" type="ORF">V6N12_048360</name>
</gene>
<organism evidence="3 4">
    <name type="scientific">Hibiscus sabdariffa</name>
    <name type="common">roselle</name>
    <dbReference type="NCBI Taxonomy" id="183260"/>
    <lineage>
        <taxon>Eukaryota</taxon>
        <taxon>Viridiplantae</taxon>
        <taxon>Streptophyta</taxon>
        <taxon>Embryophyta</taxon>
        <taxon>Tracheophyta</taxon>
        <taxon>Spermatophyta</taxon>
        <taxon>Magnoliopsida</taxon>
        <taxon>eudicotyledons</taxon>
        <taxon>Gunneridae</taxon>
        <taxon>Pentapetalae</taxon>
        <taxon>rosids</taxon>
        <taxon>malvids</taxon>
        <taxon>Malvales</taxon>
        <taxon>Malvaceae</taxon>
        <taxon>Malvoideae</taxon>
        <taxon>Hibiscus</taxon>
    </lineage>
</organism>
<feature type="domain" description="Ty3 transposon capsid-like protein" evidence="2">
    <location>
        <begin position="434"/>
        <end position="573"/>
    </location>
</feature>
<proteinExistence type="predicted"/>